<feature type="domain" description="Protein kinase" evidence="8">
    <location>
        <begin position="158"/>
        <end position="502"/>
    </location>
</feature>
<keyword evidence="5" id="KW-0418">Kinase</keyword>
<dbReference type="InterPro" id="IPR008271">
    <property type="entry name" value="Ser/Thr_kinase_AS"/>
</dbReference>
<dbReference type="GO" id="GO:0005524">
    <property type="term" value="F:ATP binding"/>
    <property type="evidence" value="ECO:0007669"/>
    <property type="project" value="UniProtKB-KW"/>
</dbReference>
<dbReference type="EMBL" id="QEAQ01000103">
    <property type="protein sequence ID" value="TPX55583.1"/>
    <property type="molecule type" value="Genomic_DNA"/>
</dbReference>
<evidence type="ECO:0000256" key="4">
    <source>
        <dbReference type="ARBA" id="ARBA00022741"/>
    </source>
</evidence>
<dbReference type="Gene3D" id="1.10.510.10">
    <property type="entry name" value="Transferase(Phosphotransferase) domain 1"/>
    <property type="match status" value="1"/>
</dbReference>
<evidence type="ECO:0000313" key="9">
    <source>
        <dbReference type="EMBL" id="TPX55583.1"/>
    </source>
</evidence>
<dbReference type="InterPro" id="IPR000719">
    <property type="entry name" value="Prot_kinase_dom"/>
</dbReference>
<evidence type="ECO:0000256" key="5">
    <source>
        <dbReference type="ARBA" id="ARBA00022777"/>
    </source>
</evidence>
<dbReference type="Gene3D" id="3.30.200.20">
    <property type="entry name" value="Phosphorylase Kinase, domain 1"/>
    <property type="match status" value="1"/>
</dbReference>
<dbReference type="PROSITE" id="PS00108">
    <property type="entry name" value="PROTEIN_KINASE_ST"/>
    <property type="match status" value="1"/>
</dbReference>
<evidence type="ECO:0000256" key="3">
    <source>
        <dbReference type="ARBA" id="ARBA00022679"/>
    </source>
</evidence>
<proteinExistence type="predicted"/>
<evidence type="ECO:0000313" key="10">
    <source>
        <dbReference type="Proteomes" id="UP000318582"/>
    </source>
</evidence>
<dbReference type="CDD" id="cd14019">
    <property type="entry name" value="STKc_Cdc7"/>
    <property type="match status" value="1"/>
</dbReference>
<dbReference type="GO" id="GO:0005634">
    <property type="term" value="C:nucleus"/>
    <property type="evidence" value="ECO:0007669"/>
    <property type="project" value="TreeGrafter"/>
</dbReference>
<evidence type="ECO:0000256" key="2">
    <source>
        <dbReference type="ARBA" id="ARBA00022527"/>
    </source>
</evidence>
<feature type="region of interest" description="Disordered" evidence="7">
    <location>
        <begin position="18"/>
        <end position="102"/>
    </location>
</feature>
<dbReference type="AlphaFoldDB" id="A0A507DV33"/>
<name>A0A507DV33_9FUNG</name>
<evidence type="ECO:0000256" key="6">
    <source>
        <dbReference type="ARBA" id="ARBA00022840"/>
    </source>
</evidence>
<sequence>MFPPRSLKCEADTVYSVHSCSPARTKPVPLYVPSHSESPALDPDELSTTEKLSEENEDVNQQVGLDVAADRESEERKSPVATPAAAGRPGNLKRKRFQGDPGTTAVILETSSPLAIMKGVPSPVADDMEKDPIGKMDALTAEEINDFYQTFPELSKKFKIVSKIGEGTFSSVYEAVDLEHSEYENGSWQQQTKIQRTDQPGASALQSSKASVALKRIYVTSSPQRIYSEIKILHHLSGHPNIVQLITAIRHEDQVVVVLPLFRHLDFRDYYLDMTIAEIRDYMRALLRALEHVHSHKILHRDVKPSNFLYDPKLGTGVLCDFGLAQREESREHRLGMDLGVKGTSNHLVRPRDRPLGYIINDPRIRACRAGTRGFRAPEVLLKVLHQTCAIDIWSAGVILLCIFTGRFPFFEANDDQEAFLEIAHIFGKAAMKEVAAQFERRLDTNIPAINKPITFEDLCWKLHSKRALDIPPEGFDLLRKLMALNPRVRITAAEACAHPFLN</sequence>
<dbReference type="PROSITE" id="PS50011">
    <property type="entry name" value="PROTEIN_KINASE_DOM"/>
    <property type="match status" value="1"/>
</dbReference>
<feature type="compositionally biased region" description="Basic and acidic residues" evidence="7">
    <location>
        <begin position="68"/>
        <end position="78"/>
    </location>
</feature>
<comment type="caution">
    <text evidence="9">The sequence shown here is derived from an EMBL/GenBank/DDBJ whole genome shotgun (WGS) entry which is preliminary data.</text>
</comment>
<protein>
    <recommendedName>
        <fullName evidence="1">non-specific serine/threonine protein kinase</fullName>
        <ecNumber evidence="1">2.7.11.1</ecNumber>
    </recommendedName>
</protein>
<keyword evidence="3" id="KW-0808">Transferase</keyword>
<dbReference type="PANTHER" id="PTHR44167">
    <property type="entry name" value="OVARIAN-SPECIFIC SERINE/THREONINE-PROTEIN KINASE LOK-RELATED"/>
    <property type="match status" value="1"/>
</dbReference>
<keyword evidence="10" id="KW-1185">Reference proteome</keyword>
<dbReference type="GO" id="GO:0004674">
    <property type="term" value="F:protein serine/threonine kinase activity"/>
    <property type="evidence" value="ECO:0007669"/>
    <property type="project" value="UniProtKB-KW"/>
</dbReference>
<dbReference type="SUPFAM" id="SSF56112">
    <property type="entry name" value="Protein kinase-like (PK-like)"/>
    <property type="match status" value="1"/>
</dbReference>
<dbReference type="PANTHER" id="PTHR44167:SF23">
    <property type="entry name" value="CDC7 KINASE, ISOFORM A-RELATED"/>
    <property type="match status" value="1"/>
</dbReference>
<dbReference type="EC" id="2.7.11.1" evidence="1"/>
<dbReference type="GO" id="GO:0044773">
    <property type="term" value="P:mitotic DNA damage checkpoint signaling"/>
    <property type="evidence" value="ECO:0007669"/>
    <property type="project" value="TreeGrafter"/>
</dbReference>
<dbReference type="STRING" id="109895.A0A507DV33"/>
<accession>A0A507DV33</accession>
<dbReference type="SMART" id="SM00220">
    <property type="entry name" value="S_TKc"/>
    <property type="match status" value="1"/>
</dbReference>
<dbReference type="Proteomes" id="UP000318582">
    <property type="component" value="Unassembled WGS sequence"/>
</dbReference>
<dbReference type="Pfam" id="PF00069">
    <property type="entry name" value="Pkinase"/>
    <property type="match status" value="1"/>
</dbReference>
<evidence type="ECO:0000256" key="1">
    <source>
        <dbReference type="ARBA" id="ARBA00012513"/>
    </source>
</evidence>
<keyword evidence="6" id="KW-0067">ATP-binding</keyword>
<organism evidence="9 10">
    <name type="scientific">Powellomyces hirtus</name>
    <dbReference type="NCBI Taxonomy" id="109895"/>
    <lineage>
        <taxon>Eukaryota</taxon>
        <taxon>Fungi</taxon>
        <taxon>Fungi incertae sedis</taxon>
        <taxon>Chytridiomycota</taxon>
        <taxon>Chytridiomycota incertae sedis</taxon>
        <taxon>Chytridiomycetes</taxon>
        <taxon>Spizellomycetales</taxon>
        <taxon>Powellomycetaceae</taxon>
        <taxon>Powellomyces</taxon>
    </lineage>
</organism>
<keyword evidence="4" id="KW-0547">Nucleotide-binding</keyword>
<dbReference type="InterPro" id="IPR011009">
    <property type="entry name" value="Kinase-like_dom_sf"/>
</dbReference>
<keyword evidence="2" id="KW-0723">Serine/threonine-protein kinase</keyword>
<evidence type="ECO:0000259" key="8">
    <source>
        <dbReference type="PROSITE" id="PS50011"/>
    </source>
</evidence>
<gene>
    <name evidence="9" type="ORF">PhCBS80983_g05208</name>
</gene>
<reference evidence="9 10" key="1">
    <citation type="journal article" date="2019" name="Sci. Rep.">
        <title>Comparative genomics of chytrid fungi reveal insights into the obligate biotrophic and pathogenic lifestyle of Synchytrium endobioticum.</title>
        <authorList>
            <person name="van de Vossenberg B.T.L.H."/>
            <person name="Warris S."/>
            <person name="Nguyen H.D.T."/>
            <person name="van Gent-Pelzer M.P.E."/>
            <person name="Joly D.L."/>
            <person name="van de Geest H.C."/>
            <person name="Bonants P.J.M."/>
            <person name="Smith D.S."/>
            <person name="Levesque C.A."/>
            <person name="van der Lee T.A.J."/>
        </authorList>
    </citation>
    <scope>NUCLEOTIDE SEQUENCE [LARGE SCALE GENOMIC DNA]</scope>
    <source>
        <strain evidence="9 10">CBS 809.83</strain>
    </source>
</reference>
<evidence type="ECO:0000256" key="7">
    <source>
        <dbReference type="SAM" id="MobiDB-lite"/>
    </source>
</evidence>